<dbReference type="Pfam" id="PF00899">
    <property type="entry name" value="ThiF"/>
    <property type="match status" value="1"/>
</dbReference>
<comment type="similarity">
    <text evidence="1">Belongs to the HesA/MoeB/ThiF family.</text>
</comment>
<protein>
    <submittedName>
        <fullName evidence="3">Molybdopterin-synthase adenylyltransferase MoeB</fullName>
    </submittedName>
</protein>
<gene>
    <name evidence="3" type="primary">moeB</name>
    <name evidence="3" type="ORF">EOE67_09510</name>
</gene>
<dbReference type="InterPro" id="IPR035985">
    <property type="entry name" value="Ubiquitin-activating_enz"/>
</dbReference>
<dbReference type="GO" id="GO:0005829">
    <property type="term" value="C:cytosol"/>
    <property type="evidence" value="ECO:0007669"/>
    <property type="project" value="TreeGrafter"/>
</dbReference>
<dbReference type="NCBIfam" id="NF004281">
    <property type="entry name" value="PRK05690.1"/>
    <property type="match status" value="1"/>
</dbReference>
<dbReference type="Gene3D" id="3.40.50.720">
    <property type="entry name" value="NAD(P)-binding Rossmann-like Domain"/>
    <property type="match status" value="1"/>
</dbReference>
<sequence>MSDVQPMELTLQQALRYSRQIMLPSFELQGQEKLSAAKVLVIGVGGLGCAALPYLASSGVGTLTLVDGDSIDRSNLQRQILFRETDVGQRKATVAAAALRQLNSEINIVAISEFADELLLQQWVAQHDLVLDCSDNLATRLLINRQCYRLQVPLVSAAAIRMEGQISSFLMDGKSACYQCLVGVFGEPQLSCLEAGILSPVVGVVGAMQALEAIKILTGCGTALAGKLLLLDGLHSEWQTFSLSRQPDCACCSASASASASASSSAS</sequence>
<dbReference type="PANTHER" id="PTHR10953">
    <property type="entry name" value="UBIQUITIN-ACTIVATING ENZYME E1"/>
    <property type="match status" value="1"/>
</dbReference>
<dbReference type="Proteomes" id="UP000283077">
    <property type="component" value="Unassembled WGS sequence"/>
</dbReference>
<dbReference type="InterPro" id="IPR045886">
    <property type="entry name" value="ThiF/MoeB/HesA"/>
</dbReference>
<dbReference type="AlphaFoldDB" id="A0A437QT95"/>
<dbReference type="FunFam" id="3.40.50.720:FF:000080">
    <property type="entry name" value="Thiazole biosynthesis adenylyltransferase ThiF"/>
    <property type="match status" value="1"/>
</dbReference>
<reference evidence="3 4" key="1">
    <citation type="submission" date="2019-01" db="EMBL/GenBank/DDBJ databases">
        <authorList>
            <person name="Chen W.-M."/>
        </authorList>
    </citation>
    <scope>NUCLEOTIDE SEQUENCE [LARGE SCALE GENOMIC DNA]</scope>
    <source>
        <strain evidence="3 4">KYPC3</strain>
    </source>
</reference>
<dbReference type="OrthoDB" id="9804286at2"/>
<evidence type="ECO:0000259" key="2">
    <source>
        <dbReference type="Pfam" id="PF00899"/>
    </source>
</evidence>
<dbReference type="EMBL" id="SACS01000008">
    <property type="protein sequence ID" value="RVU37725.1"/>
    <property type="molecule type" value="Genomic_DNA"/>
</dbReference>
<dbReference type="GO" id="GO:0008641">
    <property type="term" value="F:ubiquitin-like modifier activating enzyme activity"/>
    <property type="evidence" value="ECO:0007669"/>
    <property type="project" value="InterPro"/>
</dbReference>
<name>A0A437QT95_9GAMM</name>
<dbReference type="PANTHER" id="PTHR10953:SF194">
    <property type="entry name" value="MOLYBDOPTERIN-SYNTHASE ADENYLYLTRANSFERASE"/>
    <property type="match status" value="1"/>
</dbReference>
<dbReference type="SUPFAM" id="SSF69572">
    <property type="entry name" value="Activating enzymes of the ubiquitin-like proteins"/>
    <property type="match status" value="1"/>
</dbReference>
<dbReference type="GO" id="GO:0016779">
    <property type="term" value="F:nucleotidyltransferase activity"/>
    <property type="evidence" value="ECO:0007669"/>
    <property type="project" value="UniProtKB-KW"/>
</dbReference>
<organism evidence="3 4">
    <name type="scientific">Rheinheimera riviphila</name>
    <dbReference type="NCBI Taxonomy" id="1834037"/>
    <lineage>
        <taxon>Bacteria</taxon>
        <taxon>Pseudomonadati</taxon>
        <taxon>Pseudomonadota</taxon>
        <taxon>Gammaproteobacteria</taxon>
        <taxon>Chromatiales</taxon>
        <taxon>Chromatiaceae</taxon>
        <taxon>Rheinheimera</taxon>
    </lineage>
</organism>
<keyword evidence="3" id="KW-0548">Nucleotidyltransferase</keyword>
<evidence type="ECO:0000313" key="4">
    <source>
        <dbReference type="Proteomes" id="UP000283077"/>
    </source>
</evidence>
<feature type="domain" description="THIF-type NAD/FAD binding fold" evidence="2">
    <location>
        <begin position="17"/>
        <end position="250"/>
    </location>
</feature>
<proteinExistence type="inferred from homology"/>
<dbReference type="CDD" id="cd00757">
    <property type="entry name" value="ThiF_MoeB_HesA_family"/>
    <property type="match status" value="1"/>
</dbReference>
<dbReference type="GO" id="GO:0008146">
    <property type="term" value="F:sulfotransferase activity"/>
    <property type="evidence" value="ECO:0007669"/>
    <property type="project" value="TreeGrafter"/>
</dbReference>
<keyword evidence="3" id="KW-0808">Transferase</keyword>
<comment type="caution">
    <text evidence="3">The sequence shown here is derived from an EMBL/GenBank/DDBJ whole genome shotgun (WGS) entry which is preliminary data.</text>
</comment>
<dbReference type="GO" id="GO:0004792">
    <property type="term" value="F:thiosulfate-cyanide sulfurtransferase activity"/>
    <property type="evidence" value="ECO:0007669"/>
    <property type="project" value="TreeGrafter"/>
</dbReference>
<keyword evidence="4" id="KW-1185">Reference proteome</keyword>
<accession>A0A437QT95</accession>
<evidence type="ECO:0000313" key="3">
    <source>
        <dbReference type="EMBL" id="RVU37725.1"/>
    </source>
</evidence>
<evidence type="ECO:0000256" key="1">
    <source>
        <dbReference type="ARBA" id="ARBA00009919"/>
    </source>
</evidence>
<dbReference type="InterPro" id="IPR000594">
    <property type="entry name" value="ThiF_NAD_FAD-bd"/>
</dbReference>